<evidence type="ECO:0000313" key="2">
    <source>
        <dbReference type="EMBL" id="JAC76306.1"/>
    </source>
</evidence>
<dbReference type="AlphaFoldDB" id="A0A061S0G9"/>
<proteinExistence type="predicted"/>
<dbReference type="PANTHER" id="PTHR40624:SF1">
    <property type="entry name" value="BIOSYNTHESIS MONOOXYGENASE, PUTATIVE (AFU_ORTHOLOGUE AFUA_1G12025)-RELATED"/>
    <property type="match status" value="1"/>
</dbReference>
<feature type="domain" description="ABM" evidence="1">
    <location>
        <begin position="31"/>
        <end position="123"/>
    </location>
</feature>
<gene>
    <name evidence="2" type="ORF">TSPGSL018_20543</name>
</gene>
<dbReference type="InterPro" id="IPR007138">
    <property type="entry name" value="ABM_dom"/>
</dbReference>
<evidence type="ECO:0000259" key="1">
    <source>
        <dbReference type="PROSITE" id="PS51725"/>
    </source>
</evidence>
<reference evidence="2" key="1">
    <citation type="submission" date="2014-05" db="EMBL/GenBank/DDBJ databases">
        <title>The transcriptome of the halophilic microalga Tetraselmis sp. GSL018 isolated from the Great Salt Lake, Utah.</title>
        <authorList>
            <person name="Jinkerson R.E."/>
            <person name="D'Adamo S."/>
            <person name="Posewitz M.C."/>
        </authorList>
    </citation>
    <scope>NUCLEOTIDE SEQUENCE</scope>
    <source>
        <strain evidence="2">GSL018</strain>
    </source>
</reference>
<dbReference type="EMBL" id="GBEZ01009270">
    <property type="protein sequence ID" value="JAC76306.1"/>
    <property type="molecule type" value="Transcribed_RNA"/>
</dbReference>
<name>A0A061S0G9_9CHLO</name>
<dbReference type="InterPro" id="IPR011008">
    <property type="entry name" value="Dimeric_a/b-barrel"/>
</dbReference>
<dbReference type="Pfam" id="PF03992">
    <property type="entry name" value="ABM"/>
    <property type="match status" value="1"/>
</dbReference>
<dbReference type="PROSITE" id="PS51725">
    <property type="entry name" value="ABM"/>
    <property type="match status" value="1"/>
</dbReference>
<dbReference type="SUPFAM" id="SSF54909">
    <property type="entry name" value="Dimeric alpha+beta barrel"/>
    <property type="match status" value="1"/>
</dbReference>
<sequence>MASLLALAFSAGVGYFLGRVSRRRKSKNAWQLLVWKIFKTKQDRDRFLALFEPLARYVREHETGTLAYEVSISDIEPRKILIFERYISKEYFKEVHRTSEAFLAFKDSISQFSFEDEGGHSYIEQDMGTI</sequence>
<organism evidence="2">
    <name type="scientific">Tetraselmis sp. GSL018</name>
    <dbReference type="NCBI Taxonomy" id="582737"/>
    <lineage>
        <taxon>Eukaryota</taxon>
        <taxon>Viridiplantae</taxon>
        <taxon>Chlorophyta</taxon>
        <taxon>core chlorophytes</taxon>
        <taxon>Chlorodendrophyceae</taxon>
        <taxon>Chlorodendrales</taxon>
        <taxon>Chlorodendraceae</taxon>
        <taxon>Tetraselmis</taxon>
    </lineage>
</organism>
<accession>A0A061S0G9</accession>
<protein>
    <submittedName>
        <fullName evidence="2">Dimeric alpha-beta barrel</fullName>
    </submittedName>
</protein>
<dbReference type="PANTHER" id="PTHR40624">
    <property type="entry name" value="BIOSYNTHESIS MONOOXYGENASE, PUTATIVE (AFU_ORTHOLOGUE AFUA_1G12025)-RELATED"/>
    <property type="match status" value="1"/>
</dbReference>
<dbReference type="Gene3D" id="3.30.70.100">
    <property type="match status" value="1"/>
</dbReference>